<dbReference type="PANTHER" id="PTHR21301:SF12">
    <property type="match status" value="1"/>
</dbReference>
<feature type="region of interest" description="Disordered" evidence="1">
    <location>
        <begin position="195"/>
        <end position="237"/>
    </location>
</feature>
<reference evidence="3" key="1">
    <citation type="submission" date="2023-07" db="EMBL/GenBank/DDBJ databases">
        <authorList>
            <person name="Stuckert A."/>
        </authorList>
    </citation>
    <scope>NUCLEOTIDE SEQUENCE</scope>
</reference>
<organism evidence="3 4">
    <name type="scientific">Ranitomeya imitator</name>
    <name type="common">mimic poison frog</name>
    <dbReference type="NCBI Taxonomy" id="111125"/>
    <lineage>
        <taxon>Eukaryota</taxon>
        <taxon>Metazoa</taxon>
        <taxon>Chordata</taxon>
        <taxon>Craniata</taxon>
        <taxon>Vertebrata</taxon>
        <taxon>Euteleostomi</taxon>
        <taxon>Amphibia</taxon>
        <taxon>Batrachia</taxon>
        <taxon>Anura</taxon>
        <taxon>Neobatrachia</taxon>
        <taxon>Hyloidea</taxon>
        <taxon>Dendrobatidae</taxon>
        <taxon>Dendrobatinae</taxon>
        <taxon>Ranitomeya</taxon>
    </lineage>
</organism>
<comment type="caution">
    <text evidence="3">The sequence shown here is derived from an EMBL/GenBank/DDBJ whole genome shotgun (WGS) entry which is preliminary data.</text>
</comment>
<gene>
    <name evidence="3" type="ORF">RIMI_LOCUS4239836</name>
</gene>
<name>A0ABN9L4X3_9NEOB</name>
<accession>A0ABN9L4X3</accession>
<proteinExistence type="predicted"/>
<evidence type="ECO:0000256" key="1">
    <source>
        <dbReference type="SAM" id="MobiDB-lite"/>
    </source>
</evidence>
<evidence type="ECO:0000313" key="3">
    <source>
        <dbReference type="EMBL" id="CAJ0930511.1"/>
    </source>
</evidence>
<evidence type="ECO:0000259" key="2">
    <source>
        <dbReference type="PROSITE" id="PS50878"/>
    </source>
</evidence>
<dbReference type="Proteomes" id="UP001176940">
    <property type="component" value="Unassembled WGS sequence"/>
</dbReference>
<feature type="compositionally biased region" description="Polar residues" evidence="1">
    <location>
        <begin position="204"/>
        <end position="215"/>
    </location>
</feature>
<sequence length="838" mass="95849">MRIGEEGRREISHGCTLEGSSCDNGFMMAFYMLSYNQDEATSIISQITTPGTFLHTPSEELKTRDFEKILKRLQYSIYIALLWRNMTVSNDNTEFCGKFEAILNKCSMDLIVLTIDFLQKEISDLKTKISSTEQQLKSTSSPEDFKSLKDKVDKTISDLRDSLQSRKRNKFLRDTEDCKNNQVYRWQFSNYSRNRRSTRRDYSPLSTSSDTTPKPSIQRKTRGKRVQIRTSSDDDQISGTEGINNIVFNISSQCLSPVQMTVLQKGLTFCPVPRFNTFLLDQELHHFFRNVRLKAHFSRIPESVSTVIVSSEPIFKLDNLKLRVRSSFQPPRIYHPVETYVDFVKQDVKRVLESIEQGHIHVKQNLTRDEHLALVSLKNNRQLIIKPADKGGSIVVLDRDYYMQEIRTQLSDLKTYRPVSSNPTFDIARDIKGFIAHHLQEGSIDEKLGDYLFNQHPVLPVFYTLPKIHKHPSRPPGRPIVASTNSLLSPLAITLEKILSPLVPRIKSFLKDTAQFLESLRNVGPLPEDCLLVTMDVNSLYTGIGHQDGIKAVMSFLEEHTHFSSQQKSFCRDLLTLILTKNFFIFEDQFFIQERGTAMGSNMAPPYANIFMDQFEKTFVYSHPSFILFASYWRRYIDDVFLIWTGGSEALEAFHRDLNSSLEGLTFSISFSTSSMNFLDTLVSISSGRRIQEGILARTPLYRRMRGCSPTSALSGGTRPFRTAPTHLRSTPSGQFYDPDIFSTARSSHRLISRFATYRSPPFRTVTASRTSTPDTLAASVSKAVVHFPIYVRKKQLNIKLSSYKKKSMPHELSEDAVEVKTIVESREGKKAVKNVER</sequence>
<keyword evidence="4" id="KW-1185">Reference proteome</keyword>
<dbReference type="PANTHER" id="PTHR21301">
    <property type="entry name" value="REVERSE TRANSCRIPTASE"/>
    <property type="match status" value="1"/>
</dbReference>
<dbReference type="PROSITE" id="PS50878">
    <property type="entry name" value="RT_POL"/>
    <property type="match status" value="1"/>
</dbReference>
<dbReference type="InterPro" id="IPR000477">
    <property type="entry name" value="RT_dom"/>
</dbReference>
<protein>
    <recommendedName>
        <fullName evidence="2">Reverse transcriptase domain-containing protein</fullName>
    </recommendedName>
</protein>
<dbReference type="EMBL" id="CAUEEQ010006713">
    <property type="protein sequence ID" value="CAJ0930511.1"/>
    <property type="molecule type" value="Genomic_DNA"/>
</dbReference>
<feature type="region of interest" description="Disordered" evidence="1">
    <location>
        <begin position="710"/>
        <end position="729"/>
    </location>
</feature>
<feature type="compositionally biased region" description="Basic residues" evidence="1">
    <location>
        <begin position="217"/>
        <end position="227"/>
    </location>
</feature>
<feature type="domain" description="Reverse transcriptase" evidence="2">
    <location>
        <begin position="449"/>
        <end position="697"/>
    </location>
</feature>
<evidence type="ECO:0000313" key="4">
    <source>
        <dbReference type="Proteomes" id="UP001176940"/>
    </source>
</evidence>
<dbReference type="Pfam" id="PF00078">
    <property type="entry name" value="RVT_1"/>
    <property type="match status" value="1"/>
</dbReference>